<dbReference type="HOGENOM" id="CLU_616266_0_0_2"/>
<feature type="transmembrane region" description="Helical" evidence="5">
    <location>
        <begin position="161"/>
        <end position="183"/>
    </location>
</feature>
<feature type="transmembrane region" description="Helical" evidence="5">
    <location>
        <begin position="416"/>
        <end position="441"/>
    </location>
</feature>
<organism evidence="7 8">
    <name type="scientific">Hyperthermus butylicus (strain DSM 5456 / JCM 9403 / PLM1-5)</name>
    <dbReference type="NCBI Taxonomy" id="415426"/>
    <lineage>
        <taxon>Archaea</taxon>
        <taxon>Thermoproteota</taxon>
        <taxon>Thermoprotei</taxon>
        <taxon>Desulfurococcales</taxon>
        <taxon>Pyrodictiaceae</taxon>
        <taxon>Hyperthermus</taxon>
    </lineage>
</organism>
<feature type="transmembrane region" description="Helical" evidence="5">
    <location>
        <begin position="21"/>
        <end position="48"/>
    </location>
</feature>
<dbReference type="EMBL" id="CP000493">
    <property type="protein sequence ID" value="ABM80140.1"/>
    <property type="molecule type" value="Genomic_DNA"/>
</dbReference>
<dbReference type="InterPro" id="IPR011701">
    <property type="entry name" value="MFS"/>
</dbReference>
<dbReference type="PANTHER" id="PTHR23518:SF2">
    <property type="entry name" value="MAJOR FACILITATOR SUPERFAMILY TRANSPORTER"/>
    <property type="match status" value="1"/>
</dbReference>
<feature type="transmembrane region" description="Helical" evidence="5">
    <location>
        <begin position="68"/>
        <end position="89"/>
    </location>
</feature>
<dbReference type="PANTHER" id="PTHR23518">
    <property type="entry name" value="C-METHYLTRANSFERASE"/>
    <property type="match status" value="1"/>
</dbReference>
<keyword evidence="7" id="KW-0813">Transport</keyword>
<feature type="transmembrane region" description="Helical" evidence="5">
    <location>
        <begin position="290"/>
        <end position="311"/>
    </location>
</feature>
<keyword evidence="3 5" id="KW-1133">Transmembrane helix</keyword>
<sequence length="467" mass="49662">MSALQWVLASMHGERLLSRNVAGIILISFLVTVGFGAVNLIVPYYILALKGLLVELPEKLGTVRAERAALEIGAMASAFMATRALFAAASGWLSDRVGRKPLIVTGMSLYTVLGILYALTTAEWQLIVLRAVQGVASALVWPVAEALLMDTVAPGLRTRTLSLYIISANVGQVVGPLIGSAAYEASKRLLEGHPVVDIFRAPFILITIATLPAVAVAATLKEAVASTARTASEKAMEMFRGGLRELPSPVKRALTAFYANGLLNGIAMGIMTSIMIVYIIDFIAKEPTKVAAAMSIAGLAGLLVSYPVAHIADKLSDTDRKRLLIASYALARLLLATIGFIRSYPLFIAVAAALSILMNITMPLLRSIQAGLIPSRLRGRVFGLQQAFFNLGMVAGPLIGAYIYRRYYTVEIVAGVTGAQAAFIFAAVLGLAGITLLTLYYNPAAIAKAWTLHRSRSELGAAATAEK</sequence>
<evidence type="ECO:0000256" key="1">
    <source>
        <dbReference type="ARBA" id="ARBA00004141"/>
    </source>
</evidence>
<dbReference type="InterPro" id="IPR020846">
    <property type="entry name" value="MFS_dom"/>
</dbReference>
<dbReference type="AlphaFoldDB" id="A2BJH9"/>
<dbReference type="EnsemblBacteria" id="ABM80140">
    <property type="protein sequence ID" value="ABM80140"/>
    <property type="gene ID" value="Hbut_0268"/>
</dbReference>
<evidence type="ECO:0000313" key="8">
    <source>
        <dbReference type="Proteomes" id="UP000002593"/>
    </source>
</evidence>
<keyword evidence="7" id="KW-0762">Sugar transport</keyword>
<dbReference type="Pfam" id="PF07690">
    <property type="entry name" value="MFS_1"/>
    <property type="match status" value="1"/>
</dbReference>
<comment type="subcellular location">
    <subcellularLocation>
        <location evidence="1">Membrane</location>
        <topology evidence="1">Multi-pass membrane protein</topology>
    </subcellularLocation>
</comment>
<dbReference type="InterPro" id="IPR005829">
    <property type="entry name" value="Sugar_transporter_CS"/>
</dbReference>
<feature type="transmembrane region" description="Helical" evidence="5">
    <location>
        <begin position="347"/>
        <end position="366"/>
    </location>
</feature>
<gene>
    <name evidence="7" type="ordered locus">Hbut_0268</name>
</gene>
<feature type="transmembrane region" description="Helical" evidence="5">
    <location>
        <begin position="203"/>
        <end position="220"/>
    </location>
</feature>
<feature type="transmembrane region" description="Helical" evidence="5">
    <location>
        <begin position="323"/>
        <end position="341"/>
    </location>
</feature>
<dbReference type="GO" id="GO:0016020">
    <property type="term" value="C:membrane"/>
    <property type="evidence" value="ECO:0007669"/>
    <property type="project" value="UniProtKB-SubCell"/>
</dbReference>
<feature type="transmembrane region" description="Helical" evidence="5">
    <location>
        <begin position="101"/>
        <end position="120"/>
    </location>
</feature>
<protein>
    <submittedName>
        <fullName evidence="7">Sugar transporter, permease</fullName>
    </submittedName>
</protein>
<dbReference type="Proteomes" id="UP000002593">
    <property type="component" value="Chromosome"/>
</dbReference>
<feature type="domain" description="Major facilitator superfamily (MFS) profile" evidence="6">
    <location>
        <begin position="20"/>
        <end position="445"/>
    </location>
</feature>
<feature type="transmembrane region" description="Helical" evidence="5">
    <location>
        <begin position="126"/>
        <end position="149"/>
    </location>
</feature>
<keyword evidence="8" id="KW-1185">Reference proteome</keyword>
<dbReference type="InterPro" id="IPR036259">
    <property type="entry name" value="MFS_trans_sf"/>
</dbReference>
<evidence type="ECO:0000256" key="4">
    <source>
        <dbReference type="ARBA" id="ARBA00023136"/>
    </source>
</evidence>
<proteinExistence type="predicted"/>
<reference evidence="7 8" key="1">
    <citation type="journal article" date="2007" name="Archaea">
        <title>The genome of Hyperthermus butylicus: a sulfur-reducing, peptide fermenting, neutrophilic Crenarchaeote growing up to 108 degrees C.</title>
        <authorList>
            <person name="Brugger K."/>
            <person name="Chen L."/>
            <person name="Stark M."/>
            <person name="Zibat A."/>
            <person name="Redder P."/>
            <person name="Ruepp A."/>
            <person name="Awayez M."/>
            <person name="She Q."/>
            <person name="Garrett R.A."/>
            <person name="Klenk H.P."/>
        </authorList>
    </citation>
    <scope>NUCLEOTIDE SEQUENCE [LARGE SCALE GENOMIC DNA]</scope>
    <source>
        <strain evidence="8">DSM 5456 / JCM 9403 / PLM1-5</strain>
    </source>
</reference>
<evidence type="ECO:0000313" key="7">
    <source>
        <dbReference type="EMBL" id="ABM80140.1"/>
    </source>
</evidence>
<keyword evidence="2 5" id="KW-0812">Transmembrane</keyword>
<feature type="transmembrane region" description="Helical" evidence="5">
    <location>
        <begin position="261"/>
        <end position="284"/>
    </location>
</feature>
<dbReference type="GO" id="GO:0022857">
    <property type="term" value="F:transmembrane transporter activity"/>
    <property type="evidence" value="ECO:0007669"/>
    <property type="project" value="InterPro"/>
</dbReference>
<accession>A2BJH9</accession>
<dbReference type="KEGG" id="hbu:Hbut_0268"/>
<dbReference type="PROSITE" id="PS00216">
    <property type="entry name" value="SUGAR_TRANSPORT_1"/>
    <property type="match status" value="1"/>
</dbReference>
<evidence type="ECO:0000256" key="2">
    <source>
        <dbReference type="ARBA" id="ARBA00022692"/>
    </source>
</evidence>
<feature type="transmembrane region" description="Helical" evidence="5">
    <location>
        <begin position="387"/>
        <end position="404"/>
    </location>
</feature>
<evidence type="ECO:0000256" key="3">
    <source>
        <dbReference type="ARBA" id="ARBA00022989"/>
    </source>
</evidence>
<keyword evidence="4 5" id="KW-0472">Membrane</keyword>
<name>A2BJH9_HYPBU</name>
<dbReference type="eggNOG" id="arCOG00130">
    <property type="taxonomic scope" value="Archaea"/>
</dbReference>
<evidence type="ECO:0000259" key="6">
    <source>
        <dbReference type="PROSITE" id="PS50850"/>
    </source>
</evidence>
<dbReference type="PROSITE" id="PS50850">
    <property type="entry name" value="MFS"/>
    <property type="match status" value="1"/>
</dbReference>
<dbReference type="SUPFAM" id="SSF103473">
    <property type="entry name" value="MFS general substrate transporter"/>
    <property type="match status" value="1"/>
</dbReference>
<dbReference type="CDD" id="cd17325">
    <property type="entry name" value="MFS_MdtG_SLC18_like"/>
    <property type="match status" value="1"/>
</dbReference>
<dbReference type="Gene3D" id="1.20.1250.20">
    <property type="entry name" value="MFS general substrate transporter like domains"/>
    <property type="match status" value="2"/>
</dbReference>
<evidence type="ECO:0000256" key="5">
    <source>
        <dbReference type="SAM" id="Phobius"/>
    </source>
</evidence>